<keyword evidence="1" id="KW-0472">Membrane</keyword>
<keyword evidence="1" id="KW-0812">Transmembrane</keyword>
<dbReference type="EMBL" id="FWFT01000005">
    <property type="protein sequence ID" value="SLN53698.1"/>
    <property type="molecule type" value="Genomic_DNA"/>
</dbReference>
<proteinExistence type="predicted"/>
<keyword evidence="3" id="KW-1185">Reference proteome</keyword>
<dbReference type="Proteomes" id="UP000193623">
    <property type="component" value="Unassembled WGS sequence"/>
</dbReference>
<evidence type="ECO:0000256" key="1">
    <source>
        <dbReference type="SAM" id="Phobius"/>
    </source>
</evidence>
<organism evidence="2 3">
    <name type="scientific">Pseudooctadecabacter jejudonensis</name>
    <dbReference type="NCBI Taxonomy" id="1391910"/>
    <lineage>
        <taxon>Bacteria</taxon>
        <taxon>Pseudomonadati</taxon>
        <taxon>Pseudomonadota</taxon>
        <taxon>Alphaproteobacteria</taxon>
        <taxon>Rhodobacterales</taxon>
        <taxon>Paracoccaceae</taxon>
        <taxon>Pseudooctadecabacter</taxon>
    </lineage>
</organism>
<accession>A0A1Y5T197</accession>
<dbReference type="RefSeq" id="WP_085865200.1">
    <property type="nucleotide sequence ID" value="NZ_FWFT01000005.1"/>
</dbReference>
<evidence type="ECO:0000313" key="2">
    <source>
        <dbReference type="EMBL" id="SLN53698.1"/>
    </source>
</evidence>
<reference evidence="2 3" key="1">
    <citation type="submission" date="2017-03" db="EMBL/GenBank/DDBJ databases">
        <authorList>
            <person name="Afonso C.L."/>
            <person name="Miller P.J."/>
            <person name="Scott M.A."/>
            <person name="Spackman E."/>
            <person name="Goraichik I."/>
            <person name="Dimitrov K.M."/>
            <person name="Suarez D.L."/>
            <person name="Swayne D.E."/>
        </authorList>
    </citation>
    <scope>NUCLEOTIDE SEQUENCE [LARGE SCALE GENOMIC DNA]</scope>
    <source>
        <strain evidence="2 3">CECT 8397</strain>
    </source>
</reference>
<dbReference type="OrthoDB" id="7861430at2"/>
<name>A0A1Y5T197_9RHOB</name>
<evidence type="ECO:0008006" key="4">
    <source>
        <dbReference type="Google" id="ProtNLM"/>
    </source>
</evidence>
<keyword evidence="1" id="KW-1133">Transmembrane helix</keyword>
<dbReference type="AlphaFoldDB" id="A0A1Y5T197"/>
<sequence>MTEGPPLTEGEAVVFDHIPSLKPFKRTARILLLASLVPTIAFLIVFPDTFWPAVPLFVACLLLVQERWTISKYRAWVTNRRVILQGGRDIALGDITKTQTRGSALMITTGITRLRLYYAEDPAAFQAAVDTARKAAP</sequence>
<feature type="transmembrane region" description="Helical" evidence="1">
    <location>
        <begin position="53"/>
        <end position="70"/>
    </location>
</feature>
<gene>
    <name evidence="2" type="ORF">PSJ8397_02797</name>
</gene>
<evidence type="ECO:0000313" key="3">
    <source>
        <dbReference type="Proteomes" id="UP000193623"/>
    </source>
</evidence>
<protein>
    <recommendedName>
        <fullName evidence="4">DUF304 domain-containing protein</fullName>
    </recommendedName>
</protein>